<evidence type="ECO:0000256" key="1">
    <source>
        <dbReference type="ARBA" id="ARBA00004141"/>
    </source>
</evidence>
<dbReference type="Pfam" id="PF02600">
    <property type="entry name" value="DsbB"/>
    <property type="match status" value="1"/>
</dbReference>
<evidence type="ECO:0000313" key="6">
    <source>
        <dbReference type="EMBL" id="GHE95311.1"/>
    </source>
</evidence>
<keyword evidence="7" id="KW-1185">Reference proteome</keyword>
<sequence>MKLLDRFSTTQLIALAAVSSALILGGAFVFQALGYAPCKLCLWQRWPHAAAIVIGGAALASKQRALAWLGALAAATTSALGFYHSGIERKLWEGPAACSGGGVADLSVEDLLSKINDAPLIRCDEIPWEMFGLTMANLNAVGSLGLAVIWVVAATRKA</sequence>
<dbReference type="EMBL" id="BNCH01000002">
    <property type="protein sequence ID" value="GHE95311.1"/>
    <property type="molecule type" value="Genomic_DNA"/>
</dbReference>
<comment type="caution">
    <text evidence="6">The sequence shown here is derived from an EMBL/GenBank/DDBJ whole genome shotgun (WGS) entry which is preliminary data.</text>
</comment>
<dbReference type="PIRSF" id="PIRSF033913">
    <property type="entry name" value="S-S_format_DsbB"/>
    <property type="match status" value="1"/>
</dbReference>
<dbReference type="Gene3D" id="1.20.1550.10">
    <property type="entry name" value="DsbB-like"/>
    <property type="match status" value="1"/>
</dbReference>
<proteinExistence type="predicted"/>
<feature type="transmembrane region" description="Helical" evidence="5">
    <location>
        <begin position="130"/>
        <end position="153"/>
    </location>
</feature>
<keyword evidence="2 5" id="KW-0812">Transmembrane</keyword>
<dbReference type="InterPro" id="IPR023380">
    <property type="entry name" value="DsbB-like_sf"/>
</dbReference>
<feature type="transmembrane region" description="Helical" evidence="5">
    <location>
        <begin position="66"/>
        <end position="85"/>
    </location>
</feature>
<accession>A0ABQ3IV58</accession>
<evidence type="ECO:0000256" key="3">
    <source>
        <dbReference type="ARBA" id="ARBA00022989"/>
    </source>
</evidence>
<evidence type="ECO:0000313" key="7">
    <source>
        <dbReference type="Proteomes" id="UP000609802"/>
    </source>
</evidence>
<feature type="transmembrane region" description="Helical" evidence="5">
    <location>
        <begin position="12"/>
        <end position="36"/>
    </location>
</feature>
<protein>
    <submittedName>
        <fullName evidence="6">Dihydroneopterin aldolase</fullName>
    </submittedName>
</protein>
<organism evidence="6 7">
    <name type="scientific">Aliiroseovarius zhejiangensis</name>
    <dbReference type="NCBI Taxonomy" id="1632025"/>
    <lineage>
        <taxon>Bacteria</taxon>
        <taxon>Pseudomonadati</taxon>
        <taxon>Pseudomonadota</taxon>
        <taxon>Alphaproteobacteria</taxon>
        <taxon>Rhodobacterales</taxon>
        <taxon>Paracoccaceae</taxon>
        <taxon>Aliiroseovarius</taxon>
    </lineage>
</organism>
<gene>
    <name evidence="6" type="ORF">GCM10016455_14890</name>
</gene>
<keyword evidence="4 5" id="KW-0472">Membrane</keyword>
<name>A0ABQ3IV58_9RHOB</name>
<reference evidence="7" key="1">
    <citation type="journal article" date="2019" name="Int. J. Syst. Evol. Microbiol.">
        <title>The Global Catalogue of Microorganisms (GCM) 10K type strain sequencing project: providing services to taxonomists for standard genome sequencing and annotation.</title>
        <authorList>
            <consortium name="The Broad Institute Genomics Platform"/>
            <consortium name="The Broad Institute Genome Sequencing Center for Infectious Disease"/>
            <person name="Wu L."/>
            <person name="Ma J."/>
        </authorList>
    </citation>
    <scope>NUCLEOTIDE SEQUENCE [LARGE SCALE GENOMIC DNA]</scope>
    <source>
        <strain evidence="7">KCTC 42443</strain>
    </source>
</reference>
<dbReference type="InterPro" id="IPR003752">
    <property type="entry name" value="DiS_bond_form_DsbB/BdbC"/>
</dbReference>
<dbReference type="Proteomes" id="UP000609802">
    <property type="component" value="Unassembled WGS sequence"/>
</dbReference>
<comment type="subcellular location">
    <subcellularLocation>
        <location evidence="1">Membrane</location>
        <topology evidence="1">Multi-pass membrane protein</topology>
    </subcellularLocation>
</comment>
<dbReference type="SUPFAM" id="SSF158442">
    <property type="entry name" value="DsbB-like"/>
    <property type="match status" value="1"/>
</dbReference>
<keyword evidence="3 5" id="KW-1133">Transmembrane helix</keyword>
<dbReference type="RefSeq" id="WP_191285842.1">
    <property type="nucleotide sequence ID" value="NZ_BNCH01000002.1"/>
</dbReference>
<evidence type="ECO:0000256" key="5">
    <source>
        <dbReference type="SAM" id="Phobius"/>
    </source>
</evidence>
<evidence type="ECO:0000256" key="4">
    <source>
        <dbReference type="ARBA" id="ARBA00023136"/>
    </source>
</evidence>
<feature type="transmembrane region" description="Helical" evidence="5">
    <location>
        <begin position="42"/>
        <end position="59"/>
    </location>
</feature>
<evidence type="ECO:0000256" key="2">
    <source>
        <dbReference type="ARBA" id="ARBA00022692"/>
    </source>
</evidence>
<dbReference type="InterPro" id="IPR024199">
    <property type="entry name" value="Uncharacterised_DsbB"/>
</dbReference>